<protein>
    <recommendedName>
        <fullName evidence="3">Polyprotein protein</fullName>
    </recommendedName>
</protein>
<dbReference type="AlphaFoldDB" id="M1DNC0"/>
<proteinExistence type="predicted"/>
<accession>M1DNC0</accession>
<dbReference type="EnsemblPlants" id="PGSC0003DMT400091757">
    <property type="protein sequence ID" value="PGSC0003DMT400091757"/>
    <property type="gene ID" value="PGSC0003DMG400041328"/>
</dbReference>
<dbReference type="Gramene" id="PGSC0003DMT400091757">
    <property type="protein sequence ID" value="PGSC0003DMT400091757"/>
    <property type="gene ID" value="PGSC0003DMG400041328"/>
</dbReference>
<reference evidence="2" key="1">
    <citation type="journal article" date="2011" name="Nature">
        <title>Genome sequence and analysis of the tuber crop potato.</title>
        <authorList>
            <consortium name="The Potato Genome Sequencing Consortium"/>
        </authorList>
    </citation>
    <scope>NUCLEOTIDE SEQUENCE [LARGE SCALE GENOMIC DNA]</scope>
    <source>
        <strain evidence="2">cv. DM1-3 516 R44</strain>
    </source>
</reference>
<dbReference type="HOGENOM" id="CLU_029307_11_0_1"/>
<dbReference type="PaxDb" id="4113-PGSC0003DMT400091757"/>
<evidence type="ECO:0000313" key="1">
    <source>
        <dbReference type="EnsemblPlants" id="PGSC0003DMT400091757"/>
    </source>
</evidence>
<sequence length="171" mass="18476">MILKMGHLAQSGDVRSTRLERNVPLMIEAAILASLTPLQTFIDTLTMRVDACERRHEATFDVPTLKDEAADDVDAPKTSGIPLDTIGDAHQDEPVVEKSDVKTDEEQIGVQEENIFRDLPDLAGTILKISLAETSMAVSSEVIAYEVISGTDAHVQTAAPDTESQTDGETA</sequence>
<organism evidence="1 2">
    <name type="scientific">Solanum tuberosum</name>
    <name type="common">Potato</name>
    <dbReference type="NCBI Taxonomy" id="4113"/>
    <lineage>
        <taxon>Eukaryota</taxon>
        <taxon>Viridiplantae</taxon>
        <taxon>Streptophyta</taxon>
        <taxon>Embryophyta</taxon>
        <taxon>Tracheophyta</taxon>
        <taxon>Spermatophyta</taxon>
        <taxon>Magnoliopsida</taxon>
        <taxon>eudicotyledons</taxon>
        <taxon>Gunneridae</taxon>
        <taxon>Pentapetalae</taxon>
        <taxon>asterids</taxon>
        <taxon>lamiids</taxon>
        <taxon>Solanales</taxon>
        <taxon>Solanaceae</taxon>
        <taxon>Solanoideae</taxon>
        <taxon>Solaneae</taxon>
        <taxon>Solanum</taxon>
    </lineage>
</organism>
<dbReference type="InParanoid" id="M1DNC0"/>
<reference evidence="1" key="2">
    <citation type="submission" date="2015-06" db="UniProtKB">
        <authorList>
            <consortium name="EnsemblPlants"/>
        </authorList>
    </citation>
    <scope>IDENTIFICATION</scope>
    <source>
        <strain evidence="1">DM1-3 516 R44</strain>
    </source>
</reference>
<evidence type="ECO:0008006" key="3">
    <source>
        <dbReference type="Google" id="ProtNLM"/>
    </source>
</evidence>
<dbReference type="Proteomes" id="UP000011115">
    <property type="component" value="Unassembled WGS sequence"/>
</dbReference>
<evidence type="ECO:0000313" key="2">
    <source>
        <dbReference type="Proteomes" id="UP000011115"/>
    </source>
</evidence>
<name>M1DNC0_SOLTU</name>
<keyword evidence="2" id="KW-1185">Reference proteome</keyword>